<dbReference type="Proteomes" id="UP000187406">
    <property type="component" value="Unassembled WGS sequence"/>
</dbReference>
<dbReference type="PANTHER" id="PTHR33437">
    <property type="entry name" value="OS06G0361200 PROTEIN"/>
    <property type="match status" value="1"/>
</dbReference>
<proteinExistence type="predicted"/>
<gene>
    <name evidence="1" type="ORF">CFOL_v3_18872</name>
</gene>
<dbReference type="EMBL" id="BDDD01001361">
    <property type="protein sequence ID" value="GAV75393.1"/>
    <property type="molecule type" value="Genomic_DNA"/>
</dbReference>
<name>A0A1Q3C5N2_CEPFO</name>
<dbReference type="AlphaFoldDB" id="A0A1Q3C5N2"/>
<accession>A0A1Q3C5N2</accession>
<feature type="non-terminal residue" evidence="1">
    <location>
        <position position="263"/>
    </location>
</feature>
<evidence type="ECO:0000313" key="1">
    <source>
        <dbReference type="EMBL" id="GAV75393.1"/>
    </source>
</evidence>
<dbReference type="OrthoDB" id="1729438at2759"/>
<reference evidence="2" key="1">
    <citation type="submission" date="2016-04" db="EMBL/GenBank/DDBJ databases">
        <title>Cephalotus genome sequencing.</title>
        <authorList>
            <person name="Fukushima K."/>
            <person name="Hasebe M."/>
            <person name="Fang X."/>
        </authorList>
    </citation>
    <scope>NUCLEOTIDE SEQUENCE [LARGE SCALE GENOMIC DNA]</scope>
    <source>
        <strain evidence="2">cv. St1</strain>
    </source>
</reference>
<protein>
    <recommendedName>
        <fullName evidence="3">Ty3-gypsy retrotransposon protein</fullName>
    </recommendedName>
</protein>
<sequence length="263" mass="30655">KPYSRRIDVLRMPLGYQPPKFQQFDGTMSQKQHVAHFIETCNKVGTFGDSMVKQFVRSIKELANTKQQKDELVVDYIERWRNLVLNRNERISGVSSIDMCVQGMHWGLLYSIKSNMSISFEELATRAHDLELQIARHEIKKQNSKPKIEYKATTSQPKKNGKRTLKELEEKEYPFSNSVLDILDQLLREKLIELPTLKRPEDVEVNDPKYYRNHRIVSHPSEKCFILKDVILQLINEMKIALEVNENITTSNVVMVSFGSFDP</sequence>
<dbReference type="InParanoid" id="A0A1Q3C5N2"/>
<keyword evidence="2" id="KW-1185">Reference proteome</keyword>
<dbReference type="PANTHER" id="PTHR33437:SF2">
    <property type="entry name" value="OS06G0361200 PROTEIN"/>
    <property type="match status" value="1"/>
</dbReference>
<comment type="caution">
    <text evidence="1">The sequence shown here is derived from an EMBL/GenBank/DDBJ whole genome shotgun (WGS) entry which is preliminary data.</text>
</comment>
<evidence type="ECO:0000313" key="2">
    <source>
        <dbReference type="Proteomes" id="UP000187406"/>
    </source>
</evidence>
<evidence type="ECO:0008006" key="3">
    <source>
        <dbReference type="Google" id="ProtNLM"/>
    </source>
</evidence>
<feature type="non-terminal residue" evidence="1">
    <location>
        <position position="1"/>
    </location>
</feature>
<organism evidence="1 2">
    <name type="scientific">Cephalotus follicularis</name>
    <name type="common">Albany pitcher plant</name>
    <dbReference type="NCBI Taxonomy" id="3775"/>
    <lineage>
        <taxon>Eukaryota</taxon>
        <taxon>Viridiplantae</taxon>
        <taxon>Streptophyta</taxon>
        <taxon>Embryophyta</taxon>
        <taxon>Tracheophyta</taxon>
        <taxon>Spermatophyta</taxon>
        <taxon>Magnoliopsida</taxon>
        <taxon>eudicotyledons</taxon>
        <taxon>Gunneridae</taxon>
        <taxon>Pentapetalae</taxon>
        <taxon>rosids</taxon>
        <taxon>fabids</taxon>
        <taxon>Oxalidales</taxon>
        <taxon>Cephalotaceae</taxon>
        <taxon>Cephalotus</taxon>
    </lineage>
</organism>